<gene>
    <name evidence="14" type="primary">ga15117</name>
    <name evidence="14" type="ORF">PR202_ga15117</name>
</gene>
<reference evidence="14" key="1">
    <citation type="journal article" date="2018" name="DNA Res.">
        <title>Multiple hybrid de novo genome assembly of finger millet, an orphan allotetraploid crop.</title>
        <authorList>
            <person name="Hatakeyama M."/>
            <person name="Aluri S."/>
            <person name="Balachadran M.T."/>
            <person name="Sivarajan S.R."/>
            <person name="Patrignani A."/>
            <person name="Gruter S."/>
            <person name="Poveda L."/>
            <person name="Shimizu-Inatsugi R."/>
            <person name="Baeten J."/>
            <person name="Francoijs K.J."/>
            <person name="Nataraja K.N."/>
            <person name="Reddy Y.A.N."/>
            <person name="Phadnis S."/>
            <person name="Ravikumar R.L."/>
            <person name="Schlapbach R."/>
            <person name="Sreeman S.M."/>
            <person name="Shimizu K.K."/>
        </authorList>
    </citation>
    <scope>NUCLEOTIDE SEQUENCE</scope>
</reference>
<dbReference type="GO" id="GO:0005507">
    <property type="term" value="F:copper ion binding"/>
    <property type="evidence" value="ECO:0007669"/>
    <property type="project" value="InterPro"/>
</dbReference>
<evidence type="ECO:0000256" key="1">
    <source>
        <dbReference type="ARBA" id="ARBA00001935"/>
    </source>
</evidence>
<evidence type="ECO:0000313" key="14">
    <source>
        <dbReference type="EMBL" id="GJM98137.1"/>
    </source>
</evidence>
<keyword evidence="5" id="KW-0479">Metal-binding</keyword>
<dbReference type="GO" id="GO:0009506">
    <property type="term" value="C:plasmodesma"/>
    <property type="evidence" value="ECO:0007669"/>
    <property type="project" value="TreeGrafter"/>
</dbReference>
<dbReference type="AlphaFoldDB" id="A0AAV5CIA4"/>
<evidence type="ECO:0000259" key="13">
    <source>
        <dbReference type="Pfam" id="PF07732"/>
    </source>
</evidence>
<protein>
    <recommendedName>
        <fullName evidence="16">L-ascorbate oxidase</fullName>
    </recommendedName>
</protein>
<sequence length="701" mass="76832">MAEHRAGSLVVQQLVMCCTLMLLFARPVAPASRGLMSPAPAPTPPAAPAVSPATPMTPAPAPTTRHFTWNVEYILWAPDCTQHGMIGINGSFPGPTITANAGDRIVVVMNNHLDTEGVVIHWHGIKQIGTPWADGTASISQCAVDPGESFTYDFTVDKRAAGLYGSLIVNVPEGKKEPFHYDGELNMLLSDWYHEAVYAQAAGLERKDKHFQWIGEPQAILINGKGQYDCTLGDVGEFQKGIRHNAQKCDARKGKQVEDACDKDCSADAKKTEADCKAKECSGKQGEEMKACDGECRMKAAKEKAVCDDEKQVSCEVIMKSECGPFCRKTQCGPVVFDVEPGKTYRLRIASTTSLSSLNVQVQGHKMVMVEADGNYVDPFVVDDIDIYSGESYSVLLKTNPNSKGSFWISVGVRGRKPKTLPALGILKYSNTGSAILPAAPPPETPDWESVNRSKAFTYSIKAAAGTEKPVESTDPPMVLLNTQDVVEEHIKWAINHVSLGLPSTPYLGAYLYGMEEDVFDTTEAPHTFNSKYNISKPPEEQDPDGKTPTTVRNQVYRFPHGRVMDVVIQNANMRKQDTSEVHPWHLHGHDFWVMGYGEGRYEHERDAKTLNMVNPPLRNTVVVFPFGWTALRFVADNPGVWAFHCHIEPHLHMGMGVIFAEGIEKLHTLKDAPKEAFMCGVVSSRGTPAKPLVPAGSPSP</sequence>
<comment type="cofactor">
    <cofactor evidence="1">
        <name>Cu cation</name>
        <dbReference type="ChEBI" id="CHEBI:23378"/>
    </cofactor>
</comment>
<feature type="domain" description="Plastocyanin-like" evidence="11">
    <location>
        <begin position="187"/>
        <end position="234"/>
    </location>
</feature>
<keyword evidence="15" id="KW-1185">Reference proteome</keyword>
<keyword evidence="10" id="KW-0732">Signal</keyword>
<evidence type="ECO:0000256" key="6">
    <source>
        <dbReference type="ARBA" id="ARBA00022737"/>
    </source>
</evidence>
<dbReference type="PROSITE" id="PS00080">
    <property type="entry name" value="MULTICOPPER_OXIDASE2"/>
    <property type="match status" value="1"/>
</dbReference>
<dbReference type="SUPFAM" id="SSF49503">
    <property type="entry name" value="Cupredoxins"/>
    <property type="match status" value="3"/>
</dbReference>
<feature type="domain" description="Plastocyanin-like" evidence="13">
    <location>
        <begin position="71"/>
        <end position="161"/>
    </location>
</feature>
<dbReference type="CDD" id="cd13893">
    <property type="entry name" value="CuRO_3_AAO"/>
    <property type="match status" value="1"/>
</dbReference>
<dbReference type="InterPro" id="IPR034267">
    <property type="entry name" value="CuRO_3_AAO"/>
</dbReference>
<evidence type="ECO:0000259" key="12">
    <source>
        <dbReference type="Pfam" id="PF07731"/>
    </source>
</evidence>
<evidence type="ECO:0000259" key="11">
    <source>
        <dbReference type="Pfam" id="PF00394"/>
    </source>
</evidence>
<feature type="chain" id="PRO_5043439331" description="L-ascorbate oxidase" evidence="10">
    <location>
        <begin position="26"/>
        <end position="701"/>
    </location>
</feature>
<dbReference type="Pfam" id="PF07732">
    <property type="entry name" value="Cu-oxidase_3"/>
    <property type="match status" value="1"/>
</dbReference>
<evidence type="ECO:0000256" key="3">
    <source>
        <dbReference type="ARBA" id="ARBA00010609"/>
    </source>
</evidence>
<keyword evidence="4" id="KW-0964">Secreted</keyword>
<keyword evidence="6" id="KW-0677">Repeat</keyword>
<dbReference type="InterPro" id="IPR011706">
    <property type="entry name" value="Cu-oxidase_C"/>
</dbReference>
<proteinExistence type="inferred from homology"/>
<evidence type="ECO:0000313" key="15">
    <source>
        <dbReference type="Proteomes" id="UP001054889"/>
    </source>
</evidence>
<keyword evidence="7" id="KW-0560">Oxidoreductase</keyword>
<dbReference type="Gene3D" id="2.60.40.420">
    <property type="entry name" value="Cupredoxins - blue copper proteins"/>
    <property type="match status" value="3"/>
</dbReference>
<dbReference type="InterPro" id="IPR002355">
    <property type="entry name" value="Cu_oxidase_Cu_BS"/>
</dbReference>
<name>A0AAV5CIA4_ELECO</name>
<dbReference type="InterPro" id="IPR045087">
    <property type="entry name" value="Cu-oxidase_fam"/>
</dbReference>
<feature type="signal peptide" evidence="10">
    <location>
        <begin position="1"/>
        <end position="25"/>
    </location>
</feature>
<evidence type="ECO:0000256" key="10">
    <source>
        <dbReference type="SAM" id="SignalP"/>
    </source>
</evidence>
<dbReference type="Proteomes" id="UP001054889">
    <property type="component" value="Unassembled WGS sequence"/>
</dbReference>
<evidence type="ECO:0000256" key="4">
    <source>
        <dbReference type="ARBA" id="ARBA00022525"/>
    </source>
</evidence>
<dbReference type="Pfam" id="PF00394">
    <property type="entry name" value="Cu-oxidase"/>
    <property type="match status" value="2"/>
</dbReference>
<dbReference type="EMBL" id="BQKI01000007">
    <property type="protein sequence ID" value="GJM98137.1"/>
    <property type="molecule type" value="Genomic_DNA"/>
</dbReference>
<evidence type="ECO:0000256" key="8">
    <source>
        <dbReference type="ARBA" id="ARBA00023008"/>
    </source>
</evidence>
<keyword evidence="8" id="KW-0186">Copper</keyword>
<feature type="region of interest" description="Disordered" evidence="9">
    <location>
        <begin position="530"/>
        <end position="552"/>
    </location>
</feature>
<evidence type="ECO:0008006" key="16">
    <source>
        <dbReference type="Google" id="ProtNLM"/>
    </source>
</evidence>
<dbReference type="InterPro" id="IPR033138">
    <property type="entry name" value="Cu_oxidase_CS"/>
</dbReference>
<evidence type="ECO:0000256" key="7">
    <source>
        <dbReference type="ARBA" id="ARBA00023002"/>
    </source>
</evidence>
<accession>A0AAV5CIA4</accession>
<dbReference type="PROSITE" id="PS00079">
    <property type="entry name" value="MULTICOPPER_OXIDASE1"/>
    <property type="match status" value="1"/>
</dbReference>
<dbReference type="InterPro" id="IPR001117">
    <property type="entry name" value="Cu-oxidase_2nd"/>
</dbReference>
<dbReference type="GO" id="GO:0016491">
    <property type="term" value="F:oxidoreductase activity"/>
    <property type="evidence" value="ECO:0007669"/>
    <property type="project" value="UniProtKB-KW"/>
</dbReference>
<dbReference type="PANTHER" id="PTHR11709">
    <property type="entry name" value="MULTI-COPPER OXIDASE"/>
    <property type="match status" value="1"/>
</dbReference>
<comment type="subcellular location">
    <subcellularLocation>
        <location evidence="2">Secreted</location>
    </subcellularLocation>
</comment>
<evidence type="ECO:0000256" key="5">
    <source>
        <dbReference type="ARBA" id="ARBA00022723"/>
    </source>
</evidence>
<comment type="similarity">
    <text evidence="3">Belongs to the multicopper oxidase family.</text>
</comment>
<dbReference type="PANTHER" id="PTHR11709:SF322">
    <property type="entry name" value="L-ASCORBATE OXIDASE"/>
    <property type="match status" value="1"/>
</dbReference>
<evidence type="ECO:0000256" key="2">
    <source>
        <dbReference type="ARBA" id="ARBA00004613"/>
    </source>
</evidence>
<evidence type="ECO:0000256" key="9">
    <source>
        <dbReference type="SAM" id="MobiDB-lite"/>
    </source>
</evidence>
<comment type="caution">
    <text evidence="14">The sequence shown here is derived from an EMBL/GenBank/DDBJ whole genome shotgun (WGS) entry which is preliminary data.</text>
</comment>
<feature type="region of interest" description="Disordered" evidence="9">
    <location>
        <begin position="34"/>
        <end position="61"/>
    </location>
</feature>
<dbReference type="GO" id="GO:0005576">
    <property type="term" value="C:extracellular region"/>
    <property type="evidence" value="ECO:0007669"/>
    <property type="project" value="UniProtKB-SubCell"/>
</dbReference>
<feature type="domain" description="Plastocyanin-like" evidence="11">
    <location>
        <begin position="319"/>
        <end position="431"/>
    </location>
</feature>
<dbReference type="InterPro" id="IPR011707">
    <property type="entry name" value="Cu-oxidase-like_N"/>
</dbReference>
<organism evidence="14 15">
    <name type="scientific">Eleusine coracana subsp. coracana</name>
    <dbReference type="NCBI Taxonomy" id="191504"/>
    <lineage>
        <taxon>Eukaryota</taxon>
        <taxon>Viridiplantae</taxon>
        <taxon>Streptophyta</taxon>
        <taxon>Embryophyta</taxon>
        <taxon>Tracheophyta</taxon>
        <taxon>Spermatophyta</taxon>
        <taxon>Magnoliopsida</taxon>
        <taxon>Liliopsida</taxon>
        <taxon>Poales</taxon>
        <taxon>Poaceae</taxon>
        <taxon>PACMAD clade</taxon>
        <taxon>Chloridoideae</taxon>
        <taxon>Cynodonteae</taxon>
        <taxon>Eleusininae</taxon>
        <taxon>Eleusine</taxon>
    </lineage>
</organism>
<feature type="domain" description="Plastocyanin-like" evidence="12">
    <location>
        <begin position="542"/>
        <end position="663"/>
    </location>
</feature>
<dbReference type="Pfam" id="PF07731">
    <property type="entry name" value="Cu-oxidase_2"/>
    <property type="match status" value="1"/>
</dbReference>
<reference evidence="14" key="2">
    <citation type="submission" date="2021-12" db="EMBL/GenBank/DDBJ databases">
        <title>Resequencing data analysis of finger millet.</title>
        <authorList>
            <person name="Hatakeyama M."/>
            <person name="Aluri S."/>
            <person name="Balachadran M.T."/>
            <person name="Sivarajan S.R."/>
            <person name="Poveda L."/>
            <person name="Shimizu-Inatsugi R."/>
            <person name="Schlapbach R."/>
            <person name="Sreeman S.M."/>
            <person name="Shimizu K.K."/>
        </authorList>
    </citation>
    <scope>NUCLEOTIDE SEQUENCE</scope>
</reference>
<dbReference type="InterPro" id="IPR008972">
    <property type="entry name" value="Cupredoxin"/>
</dbReference>